<sequence length="356" mass="40059">MEDGFCWRRFNQIRALVSLSSRSAQQVELATKNFDSANIVGHGGQGAVYKGTLRDQMVAIKKCKIVDESKKKGFGKEMIILSQINHKNIVKLIGCCLEVEVPMLIYEFIPNGTLHHYIHGNNQGINISLSDRLRIAHESGEALAYLHFSASPLIFHGDVKSANILLDQNYTAKISDFGASKLAPTDEAQVVTLVQGTFGYLDPEYMQTCRLTDKSDVYSFGVVILELLTSKPVFSFGAPEEERSLSSRFFSTMKERKLHELLDDQIRRNKDMELAEEVAVLALACLNMKGEERPTMKEVADELDRIRRIKQHPWIQECNHEETENLLGGATHDTEIEHTDSFSLEKKAERSIAVGL</sequence>
<protein>
    <submittedName>
        <fullName evidence="4">Wall-associated kinase family protein</fullName>
    </submittedName>
</protein>
<dbReference type="PIRSF" id="PIRSF000654">
    <property type="entry name" value="Integrin-linked_kinase"/>
    <property type="match status" value="1"/>
</dbReference>
<dbReference type="EMBL" id="JAMFTS010000005">
    <property type="protein sequence ID" value="KAJ4755208.1"/>
    <property type="molecule type" value="Genomic_DNA"/>
</dbReference>
<keyword evidence="4" id="KW-0418">Kinase</keyword>
<dbReference type="PROSITE" id="PS50011">
    <property type="entry name" value="PROTEIN_KINASE_DOM"/>
    <property type="match status" value="1"/>
</dbReference>
<keyword evidence="4" id="KW-0808">Transferase</keyword>
<dbReference type="GO" id="GO:0005524">
    <property type="term" value="F:ATP binding"/>
    <property type="evidence" value="ECO:0007669"/>
    <property type="project" value="UniProtKB-KW"/>
</dbReference>
<accession>A0AAV8CJ36</accession>
<dbReference type="PANTHER" id="PTHR27005:SF479">
    <property type="entry name" value="OS06G0706600 PROTEIN"/>
    <property type="match status" value="1"/>
</dbReference>
<organism evidence="4 5">
    <name type="scientific">Rhynchospora pubera</name>
    <dbReference type="NCBI Taxonomy" id="906938"/>
    <lineage>
        <taxon>Eukaryota</taxon>
        <taxon>Viridiplantae</taxon>
        <taxon>Streptophyta</taxon>
        <taxon>Embryophyta</taxon>
        <taxon>Tracheophyta</taxon>
        <taxon>Spermatophyta</taxon>
        <taxon>Magnoliopsida</taxon>
        <taxon>Liliopsida</taxon>
        <taxon>Poales</taxon>
        <taxon>Cyperaceae</taxon>
        <taxon>Cyperoideae</taxon>
        <taxon>Rhynchosporeae</taxon>
        <taxon>Rhynchospora</taxon>
    </lineage>
</organism>
<dbReference type="Gene3D" id="3.30.200.20">
    <property type="entry name" value="Phosphorylase Kinase, domain 1"/>
    <property type="match status" value="1"/>
</dbReference>
<dbReference type="SMART" id="SM00220">
    <property type="entry name" value="S_TKc"/>
    <property type="match status" value="1"/>
</dbReference>
<keyword evidence="2" id="KW-0067">ATP-binding</keyword>
<dbReference type="PROSITE" id="PS00108">
    <property type="entry name" value="PROTEIN_KINASE_ST"/>
    <property type="match status" value="1"/>
</dbReference>
<dbReference type="InterPro" id="IPR008271">
    <property type="entry name" value="Ser/Thr_kinase_AS"/>
</dbReference>
<evidence type="ECO:0000256" key="2">
    <source>
        <dbReference type="ARBA" id="ARBA00022840"/>
    </source>
</evidence>
<gene>
    <name evidence="4" type="ORF">LUZ62_089613</name>
</gene>
<dbReference type="Gene3D" id="1.10.510.10">
    <property type="entry name" value="Transferase(Phosphotransferase) domain 1"/>
    <property type="match status" value="1"/>
</dbReference>
<dbReference type="FunFam" id="1.10.510.10:FF:000084">
    <property type="entry name" value="Wall-associated receptor kinase 2"/>
    <property type="match status" value="1"/>
</dbReference>
<dbReference type="SUPFAM" id="SSF56112">
    <property type="entry name" value="Protein kinase-like (PK-like)"/>
    <property type="match status" value="1"/>
</dbReference>
<dbReference type="InterPro" id="IPR001245">
    <property type="entry name" value="Ser-Thr/Tyr_kinase_cat_dom"/>
</dbReference>
<evidence type="ECO:0000259" key="3">
    <source>
        <dbReference type="PROSITE" id="PS50011"/>
    </source>
</evidence>
<dbReference type="Proteomes" id="UP001140206">
    <property type="component" value="Chromosome 5"/>
</dbReference>
<evidence type="ECO:0000313" key="5">
    <source>
        <dbReference type="Proteomes" id="UP001140206"/>
    </source>
</evidence>
<dbReference type="InterPro" id="IPR045274">
    <property type="entry name" value="WAK-like"/>
</dbReference>
<dbReference type="InterPro" id="IPR011009">
    <property type="entry name" value="Kinase-like_dom_sf"/>
</dbReference>
<dbReference type="Pfam" id="PF07714">
    <property type="entry name" value="PK_Tyr_Ser-Thr"/>
    <property type="match status" value="1"/>
</dbReference>
<reference evidence="4" key="1">
    <citation type="submission" date="2022-08" db="EMBL/GenBank/DDBJ databases">
        <authorList>
            <person name="Marques A."/>
        </authorList>
    </citation>
    <scope>NUCLEOTIDE SEQUENCE</scope>
    <source>
        <strain evidence="4">RhyPub2mFocal</strain>
        <tissue evidence="4">Leaves</tissue>
    </source>
</reference>
<comment type="caution">
    <text evidence="4">The sequence shown here is derived from an EMBL/GenBank/DDBJ whole genome shotgun (WGS) entry which is preliminary data.</text>
</comment>
<keyword evidence="1" id="KW-0547">Nucleotide-binding</keyword>
<dbReference type="FunFam" id="3.30.200.20:FF:001332">
    <property type="entry name" value="Wall-associated receptor kinase-like 10"/>
    <property type="match status" value="1"/>
</dbReference>
<dbReference type="InterPro" id="IPR000719">
    <property type="entry name" value="Prot_kinase_dom"/>
</dbReference>
<proteinExistence type="predicted"/>
<name>A0AAV8CJ36_9POAL</name>
<evidence type="ECO:0000256" key="1">
    <source>
        <dbReference type="ARBA" id="ARBA00022741"/>
    </source>
</evidence>
<dbReference type="AlphaFoldDB" id="A0AAV8CJ36"/>
<feature type="domain" description="Protein kinase" evidence="3">
    <location>
        <begin position="34"/>
        <end position="315"/>
    </location>
</feature>
<keyword evidence="5" id="KW-1185">Reference proteome</keyword>
<dbReference type="GO" id="GO:0004674">
    <property type="term" value="F:protein serine/threonine kinase activity"/>
    <property type="evidence" value="ECO:0007669"/>
    <property type="project" value="TreeGrafter"/>
</dbReference>
<dbReference type="GO" id="GO:0005886">
    <property type="term" value="C:plasma membrane"/>
    <property type="evidence" value="ECO:0007669"/>
    <property type="project" value="TreeGrafter"/>
</dbReference>
<evidence type="ECO:0000313" key="4">
    <source>
        <dbReference type="EMBL" id="KAJ4755208.1"/>
    </source>
</evidence>
<dbReference type="GO" id="GO:0007166">
    <property type="term" value="P:cell surface receptor signaling pathway"/>
    <property type="evidence" value="ECO:0007669"/>
    <property type="project" value="InterPro"/>
</dbReference>
<dbReference type="PANTHER" id="PTHR27005">
    <property type="entry name" value="WALL-ASSOCIATED RECEPTOR KINASE-LIKE 21"/>
    <property type="match status" value="1"/>
</dbReference>